<name>A0ABW5GVR4_9PSEU</name>
<dbReference type="EC" id="2.1.1.-" evidence="1"/>
<evidence type="ECO:0000313" key="2">
    <source>
        <dbReference type="Proteomes" id="UP001597419"/>
    </source>
</evidence>
<comment type="caution">
    <text evidence="1">The sequence shown here is derived from an EMBL/GenBank/DDBJ whole genome shotgun (WGS) entry which is preliminary data.</text>
</comment>
<dbReference type="Gene3D" id="3.40.50.150">
    <property type="entry name" value="Vaccinia Virus protein VP39"/>
    <property type="match status" value="1"/>
</dbReference>
<dbReference type="SUPFAM" id="SSF53335">
    <property type="entry name" value="S-adenosyl-L-methionine-dependent methyltransferases"/>
    <property type="match status" value="1"/>
</dbReference>
<dbReference type="GO" id="GO:0008168">
    <property type="term" value="F:methyltransferase activity"/>
    <property type="evidence" value="ECO:0007669"/>
    <property type="project" value="UniProtKB-KW"/>
</dbReference>
<keyword evidence="1" id="KW-0489">Methyltransferase</keyword>
<dbReference type="Proteomes" id="UP001597419">
    <property type="component" value="Unassembled WGS sequence"/>
</dbReference>
<proteinExistence type="predicted"/>
<keyword evidence="2" id="KW-1185">Reference proteome</keyword>
<protein>
    <submittedName>
        <fullName evidence="1">Class I SAM-dependent methyltransferase</fullName>
        <ecNumber evidence="1">2.1.1.-</ecNumber>
    </submittedName>
</protein>
<gene>
    <name evidence="1" type="ORF">ACFSYJ_40710</name>
</gene>
<reference evidence="2" key="1">
    <citation type="journal article" date="2019" name="Int. J. Syst. Evol. Microbiol.">
        <title>The Global Catalogue of Microorganisms (GCM) 10K type strain sequencing project: providing services to taxonomists for standard genome sequencing and annotation.</title>
        <authorList>
            <consortium name="The Broad Institute Genomics Platform"/>
            <consortium name="The Broad Institute Genome Sequencing Center for Infectious Disease"/>
            <person name="Wu L."/>
            <person name="Ma J."/>
        </authorList>
    </citation>
    <scope>NUCLEOTIDE SEQUENCE [LARGE SCALE GENOMIC DNA]</scope>
    <source>
        <strain evidence="2">CGMCC 4.7643</strain>
    </source>
</reference>
<accession>A0ABW5GVR4</accession>
<organism evidence="1 2">
    <name type="scientific">Amycolatopsis samaneae</name>
    <dbReference type="NCBI Taxonomy" id="664691"/>
    <lineage>
        <taxon>Bacteria</taxon>
        <taxon>Bacillati</taxon>
        <taxon>Actinomycetota</taxon>
        <taxon>Actinomycetes</taxon>
        <taxon>Pseudonocardiales</taxon>
        <taxon>Pseudonocardiaceae</taxon>
        <taxon>Amycolatopsis</taxon>
    </lineage>
</organism>
<keyword evidence="1" id="KW-0808">Transferase</keyword>
<dbReference type="EMBL" id="JBHUKU010000028">
    <property type="protein sequence ID" value="MFD2464997.1"/>
    <property type="molecule type" value="Genomic_DNA"/>
</dbReference>
<dbReference type="Pfam" id="PF13578">
    <property type="entry name" value="Methyltransf_24"/>
    <property type="match status" value="1"/>
</dbReference>
<evidence type="ECO:0000313" key="1">
    <source>
        <dbReference type="EMBL" id="MFD2464997.1"/>
    </source>
</evidence>
<dbReference type="InterPro" id="IPR029063">
    <property type="entry name" value="SAM-dependent_MTases_sf"/>
</dbReference>
<sequence>MRPVLESLDVEFVRELYRAHAADLKNVRVAQRSILGVPAMKAKLDDVEAELTYLLIRHFRPELVTEVGTFHGWSTTWILQALRDNGTGRLASYDLIDNAVRAVPRELAGDRWDFHHGDVRRRDDDWAAKTDYLFIDAAHTASFARWYLANLLPAVPSGIPVSVHDVFHRRRPLPFTEGVEVLRWLKEHDIEYFTAAPAHAREVYRRLTEVRAELGLTEPVHTGTDNPMLYFIKG</sequence>
<dbReference type="RefSeq" id="WP_345399264.1">
    <property type="nucleotide sequence ID" value="NZ_BAABHG010000010.1"/>
</dbReference>
<dbReference type="GO" id="GO:0032259">
    <property type="term" value="P:methylation"/>
    <property type="evidence" value="ECO:0007669"/>
    <property type="project" value="UniProtKB-KW"/>
</dbReference>